<dbReference type="Proteomes" id="UP000187172">
    <property type="component" value="Unassembled WGS sequence"/>
</dbReference>
<reference evidence="3 4" key="1">
    <citation type="submission" date="2016-11" db="EMBL/GenBank/DDBJ databases">
        <title>Paenibacillus species isolates.</title>
        <authorList>
            <person name="Beno S.M."/>
        </authorList>
    </citation>
    <scope>NUCLEOTIDE SEQUENCE [LARGE SCALE GENOMIC DNA]</scope>
    <source>
        <strain evidence="3 4">FSL R5-0378</strain>
    </source>
</reference>
<dbReference type="PROSITE" id="PS50012">
    <property type="entry name" value="RCC1_3"/>
    <property type="match status" value="3"/>
</dbReference>
<dbReference type="PANTHER" id="PTHR45982:SF1">
    <property type="entry name" value="REGULATOR OF CHROMOSOME CONDENSATION"/>
    <property type="match status" value="1"/>
</dbReference>
<protein>
    <recommendedName>
        <fullName evidence="2">Copper amine oxidase-like N-terminal domain-containing protein</fullName>
    </recommendedName>
</protein>
<comment type="caution">
    <text evidence="3">The sequence shown here is derived from an EMBL/GenBank/DDBJ whole genome shotgun (WGS) entry which is preliminary data.</text>
</comment>
<dbReference type="Pfam" id="PF07833">
    <property type="entry name" value="Cu_amine_oxidN1"/>
    <property type="match status" value="1"/>
</dbReference>
<feature type="signal peptide" evidence="1">
    <location>
        <begin position="1"/>
        <end position="25"/>
    </location>
</feature>
<dbReference type="InterPro" id="IPR012854">
    <property type="entry name" value="Cu_amine_oxidase-like_N"/>
</dbReference>
<dbReference type="Pfam" id="PF13540">
    <property type="entry name" value="RCC1_2"/>
    <property type="match status" value="1"/>
</dbReference>
<name>A0A1R1EL98_9BACL</name>
<feature type="domain" description="Copper amine oxidase-like N-terminal" evidence="2">
    <location>
        <begin position="333"/>
        <end position="439"/>
    </location>
</feature>
<dbReference type="InterPro" id="IPR000408">
    <property type="entry name" value="Reg_chr_condens"/>
</dbReference>
<keyword evidence="1" id="KW-0732">Signal</keyword>
<dbReference type="STRING" id="297318.BK138_21205"/>
<dbReference type="Pfam" id="PF00415">
    <property type="entry name" value="RCC1"/>
    <property type="match status" value="1"/>
</dbReference>
<dbReference type="PANTHER" id="PTHR45982">
    <property type="entry name" value="REGULATOR OF CHROMOSOME CONDENSATION"/>
    <property type="match status" value="1"/>
</dbReference>
<organism evidence="3 4">
    <name type="scientific">Paenibacillus rhizosphaerae</name>
    <dbReference type="NCBI Taxonomy" id="297318"/>
    <lineage>
        <taxon>Bacteria</taxon>
        <taxon>Bacillati</taxon>
        <taxon>Bacillota</taxon>
        <taxon>Bacilli</taxon>
        <taxon>Bacillales</taxon>
        <taxon>Paenibacillaceae</taxon>
        <taxon>Paenibacillus</taxon>
    </lineage>
</organism>
<evidence type="ECO:0000259" key="2">
    <source>
        <dbReference type="Pfam" id="PF07833"/>
    </source>
</evidence>
<evidence type="ECO:0000313" key="3">
    <source>
        <dbReference type="EMBL" id="OMF52604.1"/>
    </source>
</evidence>
<dbReference type="SUPFAM" id="SSF55383">
    <property type="entry name" value="Copper amine oxidase, domain N"/>
    <property type="match status" value="1"/>
</dbReference>
<dbReference type="SUPFAM" id="SSF50985">
    <property type="entry name" value="RCC1/BLIP-II"/>
    <property type="match status" value="1"/>
</dbReference>
<dbReference type="Gene3D" id="3.30.457.10">
    <property type="entry name" value="Copper amine oxidase-like, N-terminal domain"/>
    <property type="match status" value="1"/>
</dbReference>
<dbReference type="AlphaFoldDB" id="A0A1R1EL98"/>
<gene>
    <name evidence="3" type="ORF">BK138_21205</name>
</gene>
<accession>A0A1R1EL98</accession>
<evidence type="ECO:0000256" key="1">
    <source>
        <dbReference type="SAM" id="SignalP"/>
    </source>
</evidence>
<dbReference type="InterPro" id="IPR009091">
    <property type="entry name" value="RCC1/BLIP-II"/>
</dbReference>
<evidence type="ECO:0000313" key="4">
    <source>
        <dbReference type="Proteomes" id="UP000187172"/>
    </source>
</evidence>
<dbReference type="GO" id="GO:0005085">
    <property type="term" value="F:guanyl-nucleotide exchange factor activity"/>
    <property type="evidence" value="ECO:0007669"/>
    <property type="project" value="TreeGrafter"/>
</dbReference>
<dbReference type="RefSeq" id="WP_076172777.1">
    <property type="nucleotide sequence ID" value="NZ_MRTP01000006.1"/>
</dbReference>
<dbReference type="EMBL" id="MRTP01000006">
    <property type="protein sequence ID" value="OMF52604.1"/>
    <property type="molecule type" value="Genomic_DNA"/>
</dbReference>
<feature type="chain" id="PRO_5010379267" description="Copper amine oxidase-like N-terminal domain-containing protein" evidence="1">
    <location>
        <begin position="26"/>
        <end position="441"/>
    </location>
</feature>
<dbReference type="InterPro" id="IPR036582">
    <property type="entry name" value="Mao_N_sf"/>
</dbReference>
<keyword evidence="4" id="KW-1185">Reference proteome</keyword>
<dbReference type="GO" id="GO:0005737">
    <property type="term" value="C:cytoplasm"/>
    <property type="evidence" value="ECO:0007669"/>
    <property type="project" value="TreeGrafter"/>
</dbReference>
<sequence>MLKKTLLAAVISTVAVTSMIAPSYAEPGSNTLKASQVFSGEGKTTWAKLDNGQFTAWGSNYTGTFGNGYDGVYSIAPVYVPLDFKQIVDGFNHAVGLKEDGTVWTWGMDSIKNSVSKTPKQLPGVDNVISVSASQENTFALKKDGTVWQWGKDSENMPAPVSGIQNAKVIDSGSFHSLALTADGEVYEWSADKSVTKVNLNHIKSINAFHSANVAVKDDGTVWFWASDQPDKPAQVNSLHHISEVALSEFGYLALDSDNRVWLWKPGDNHTTNVVLDGTAKHIGGGQDYVYALLGDGRVLAWGNNENGQLGVGSLKKVIEKPTLVAKPIGISINGKEAVMSLSPVIINGTTLIPLRGVFEQLGAKVTYDAKKKLATIVKGKLNIQIGLQGASATVNGESKQLPEPAQSFSDSIFIPLRFIGETLGYQVGWDPANRVISIDG</sequence>
<dbReference type="InterPro" id="IPR051553">
    <property type="entry name" value="Ran_GTPase-activating"/>
</dbReference>
<dbReference type="Gene3D" id="2.130.10.30">
    <property type="entry name" value="Regulator of chromosome condensation 1/beta-lactamase-inhibitor protein II"/>
    <property type="match status" value="2"/>
</dbReference>
<dbReference type="PRINTS" id="PR00633">
    <property type="entry name" value="RCCNDNSATION"/>
</dbReference>
<proteinExistence type="predicted"/>